<feature type="region of interest" description="Disordered" evidence="1">
    <location>
        <begin position="232"/>
        <end position="261"/>
    </location>
</feature>
<evidence type="ECO:0000313" key="2">
    <source>
        <dbReference type="EMBL" id="OMO64652.1"/>
    </source>
</evidence>
<feature type="region of interest" description="Disordered" evidence="1">
    <location>
        <begin position="1"/>
        <end position="30"/>
    </location>
</feature>
<dbReference type="CDD" id="cd07067">
    <property type="entry name" value="HP_PGM_like"/>
    <property type="match status" value="1"/>
</dbReference>
<dbReference type="EMBL" id="AWUE01020890">
    <property type="protein sequence ID" value="OMO64652.1"/>
    <property type="molecule type" value="Genomic_DNA"/>
</dbReference>
<keyword evidence="3" id="KW-1185">Reference proteome</keyword>
<accession>A0A1R3H2S6</accession>
<sequence length="775" mass="86498">MMLQAKGVPDSNSHAVPPSIPHSPQRRPRVREVSSRFMSSEAFTYSCGHAAKSPLLQQQQSISALRQRRYLETEAYENRPAPSKTPRSLGTSFNSYANIQNKNPHFTDCGNLQGISTSTPLKPESPMLTIIGVSLSSTFNASSSSQEISSVSAHGIGGTADSLLDFRSTEREADLLPSVATRLLTDRNVNDGDSSKLYASPLVRSLNSLLSTCEANLSHRPNPPPIKGVSTKMAPLPLPRVPSHTKPDAKRRPKKVSGHQEDLQSLKLLHNYYLQWRYANAKAEASMQIQTRETERTLYSLDMKILDLYDWVRRKRIEIQLLRRMKTLLKILEDQMPYLEAWSAIQGDYSNSLSEVIQSLLNTSLLLPISANVEADTTKVRDAIRSAITLMEMILCHVQSFMPKAEEMESLISELARVAARERALVEECGDLLSNTKTFQVEECSLRGFSEMLRDQLPSNLRGHIDLSNINFRGEWTGSGSNLPFIDPDSIMGHPKPGQAWSIGPSIYIHTHWNSGIWILEIRRKRRETKQQSAIAAKHRNQKSPKSEMDASAAVGVGICPSTSRPFRMGFSTIPIRLRWRRCLTIETEAELAASEAQSVSRRLILLRHAKSSWQHPALKDHDRPLSKTGQADAVLVSKKLQHMGWIPQLILSSDALRTRETLSIMQDKVRGFLEAEVHFISSFYSIAAMDGQTAEHLQRTICQYSRDEVLTIMCMGHNRGWEEAASMFTGASIELKTCNAALLEAKGTSWEEAFAVAGFGGWKLQGIVTPSSNL</sequence>
<name>A0A1R3H2S6_9ROSI</name>
<evidence type="ECO:0000256" key="1">
    <source>
        <dbReference type="SAM" id="MobiDB-lite"/>
    </source>
</evidence>
<dbReference type="Pfam" id="PF00300">
    <property type="entry name" value="His_Phos_1"/>
    <property type="match status" value="1"/>
</dbReference>
<proteinExistence type="predicted"/>
<comment type="caution">
    <text evidence="2">The sequence shown here is derived from an EMBL/GenBank/DDBJ whole genome shotgun (WGS) entry which is preliminary data.</text>
</comment>
<feature type="region of interest" description="Disordered" evidence="1">
    <location>
        <begin position="530"/>
        <end position="550"/>
    </location>
</feature>
<dbReference type="InterPro" id="IPR007573">
    <property type="entry name" value="QWRF"/>
</dbReference>
<dbReference type="PANTHER" id="PTHR47623">
    <property type="entry name" value="OS09G0287300 PROTEIN"/>
    <property type="match status" value="1"/>
</dbReference>
<feature type="region of interest" description="Disordered" evidence="1">
    <location>
        <begin position="73"/>
        <end position="96"/>
    </location>
</feature>
<protein>
    <recommendedName>
        <fullName evidence="4">Histidine phosphatase superfamily, clade-1</fullName>
    </recommendedName>
</protein>
<dbReference type="Gene3D" id="3.40.50.1240">
    <property type="entry name" value="Phosphoglycerate mutase-like"/>
    <property type="match status" value="1"/>
</dbReference>
<dbReference type="InterPro" id="IPR013078">
    <property type="entry name" value="His_Pase_superF_clade-1"/>
</dbReference>
<dbReference type="InterPro" id="IPR029033">
    <property type="entry name" value="His_PPase_superfam"/>
</dbReference>
<dbReference type="STRING" id="93759.A0A1R3H2S6"/>
<dbReference type="SMART" id="SM00855">
    <property type="entry name" value="PGAM"/>
    <property type="match status" value="1"/>
</dbReference>
<evidence type="ECO:0000313" key="3">
    <source>
        <dbReference type="Proteomes" id="UP000187203"/>
    </source>
</evidence>
<dbReference type="SUPFAM" id="SSF53254">
    <property type="entry name" value="Phosphoglycerate mutase-like"/>
    <property type="match status" value="1"/>
</dbReference>
<evidence type="ECO:0008006" key="4">
    <source>
        <dbReference type="Google" id="ProtNLM"/>
    </source>
</evidence>
<dbReference type="Pfam" id="PF04484">
    <property type="entry name" value="QWRF"/>
    <property type="match status" value="1"/>
</dbReference>
<organism evidence="2 3">
    <name type="scientific">Corchorus olitorius</name>
    <dbReference type="NCBI Taxonomy" id="93759"/>
    <lineage>
        <taxon>Eukaryota</taxon>
        <taxon>Viridiplantae</taxon>
        <taxon>Streptophyta</taxon>
        <taxon>Embryophyta</taxon>
        <taxon>Tracheophyta</taxon>
        <taxon>Spermatophyta</taxon>
        <taxon>Magnoliopsida</taxon>
        <taxon>eudicotyledons</taxon>
        <taxon>Gunneridae</taxon>
        <taxon>Pentapetalae</taxon>
        <taxon>rosids</taxon>
        <taxon>malvids</taxon>
        <taxon>Malvales</taxon>
        <taxon>Malvaceae</taxon>
        <taxon>Grewioideae</taxon>
        <taxon>Apeibeae</taxon>
        <taxon>Corchorus</taxon>
    </lineage>
</organism>
<dbReference type="PANTHER" id="PTHR47623:SF1">
    <property type="entry name" value="OS09G0287300 PROTEIN"/>
    <property type="match status" value="1"/>
</dbReference>
<dbReference type="OrthoDB" id="2019724at2759"/>
<dbReference type="Proteomes" id="UP000187203">
    <property type="component" value="Unassembled WGS sequence"/>
</dbReference>
<reference evidence="3" key="1">
    <citation type="submission" date="2013-09" db="EMBL/GenBank/DDBJ databases">
        <title>Corchorus olitorius genome sequencing.</title>
        <authorList>
            <person name="Alam M."/>
            <person name="Haque M.S."/>
            <person name="Islam M.S."/>
            <person name="Emdad E.M."/>
            <person name="Islam M.M."/>
            <person name="Ahmed B."/>
            <person name="Halim A."/>
            <person name="Hossen Q.M.M."/>
            <person name="Hossain M.Z."/>
            <person name="Ahmed R."/>
            <person name="Khan M.M."/>
            <person name="Islam R."/>
            <person name="Rashid M.M."/>
            <person name="Khan S.A."/>
            <person name="Rahman M.S."/>
            <person name="Alam M."/>
            <person name="Yahiya A.S."/>
            <person name="Khan M.S."/>
            <person name="Azam M.S."/>
            <person name="Haque T."/>
            <person name="Lashkar M.Z.H."/>
            <person name="Akhand A.I."/>
            <person name="Morshed G."/>
            <person name="Roy S."/>
            <person name="Uddin K.S."/>
            <person name="Rabeya T."/>
            <person name="Hossain A.S."/>
            <person name="Chowdhury A."/>
            <person name="Snigdha A.R."/>
            <person name="Mortoza M.S."/>
            <person name="Matin S.A."/>
            <person name="Hoque S.M.E."/>
            <person name="Islam M.K."/>
            <person name="Roy D.K."/>
            <person name="Haider R."/>
            <person name="Moosa M.M."/>
            <person name="Elias S.M."/>
            <person name="Hasan A.M."/>
            <person name="Jahan S."/>
            <person name="Shafiuddin M."/>
            <person name="Mahmood N."/>
            <person name="Shommy N.S."/>
        </authorList>
    </citation>
    <scope>NUCLEOTIDE SEQUENCE [LARGE SCALE GENOMIC DNA]</scope>
    <source>
        <strain evidence="3">cv. O-4</strain>
    </source>
</reference>
<dbReference type="AlphaFoldDB" id="A0A1R3H2S6"/>
<gene>
    <name evidence="2" type="ORF">COLO4_31969</name>
</gene>
<feature type="compositionally biased region" description="Polar residues" evidence="1">
    <location>
        <begin position="85"/>
        <end position="96"/>
    </location>
</feature>